<accession>A0A2X2IPL7</accession>
<evidence type="ECO:0000313" key="1">
    <source>
        <dbReference type="EMBL" id="SPZ84167.1"/>
    </source>
</evidence>
<protein>
    <submittedName>
        <fullName evidence="1">Uncharacterized protein</fullName>
    </submittedName>
</protein>
<dbReference type="EMBL" id="UAUU01000002">
    <property type="protein sequence ID" value="SPZ84167.1"/>
    <property type="molecule type" value="Genomic_DNA"/>
</dbReference>
<gene>
    <name evidence="1" type="ORF">NCTC11343_00698</name>
</gene>
<name>A0A2X2IPL7_SPHMU</name>
<organism evidence="1 2">
    <name type="scientific">Sphingobacterium multivorum</name>
    <dbReference type="NCBI Taxonomy" id="28454"/>
    <lineage>
        <taxon>Bacteria</taxon>
        <taxon>Pseudomonadati</taxon>
        <taxon>Bacteroidota</taxon>
        <taxon>Sphingobacteriia</taxon>
        <taxon>Sphingobacteriales</taxon>
        <taxon>Sphingobacteriaceae</taxon>
        <taxon>Sphingobacterium</taxon>
    </lineage>
</organism>
<sequence>MKVFFATLLLSLMLLNIAYAQMKSDPISLTDESYYKSGKTQLAKVTGRVLNASPEELSNLKIQYTFVNLI</sequence>
<proteinExistence type="predicted"/>
<dbReference type="GeneID" id="97178868"/>
<dbReference type="RefSeq" id="WP_112373811.1">
    <property type="nucleotide sequence ID" value="NZ_CP069793.1"/>
</dbReference>
<dbReference type="Proteomes" id="UP000251241">
    <property type="component" value="Unassembled WGS sequence"/>
</dbReference>
<evidence type="ECO:0000313" key="2">
    <source>
        <dbReference type="Proteomes" id="UP000251241"/>
    </source>
</evidence>
<dbReference type="AlphaFoldDB" id="A0A2X2IPL7"/>
<reference evidence="1 2" key="1">
    <citation type="submission" date="2018-06" db="EMBL/GenBank/DDBJ databases">
        <authorList>
            <consortium name="Pathogen Informatics"/>
            <person name="Doyle S."/>
        </authorList>
    </citation>
    <scope>NUCLEOTIDE SEQUENCE [LARGE SCALE GENOMIC DNA]</scope>
    <source>
        <strain evidence="1 2">NCTC11343</strain>
    </source>
</reference>